<dbReference type="Pfam" id="PF01582">
    <property type="entry name" value="TIR"/>
    <property type="match status" value="1"/>
</dbReference>
<dbReference type="InterPro" id="IPR027417">
    <property type="entry name" value="P-loop_NTPase"/>
</dbReference>
<reference evidence="3 4" key="1">
    <citation type="submission" date="2015-01" db="EMBL/GenBank/DDBJ databases">
        <title>Genome of allotetraploid Gossypium barbadense reveals genomic plasticity and fiber elongation in cotton evolution.</title>
        <authorList>
            <person name="Chen X."/>
            <person name="Liu X."/>
            <person name="Zhao B."/>
            <person name="Zheng H."/>
            <person name="Hu Y."/>
            <person name="Lu G."/>
            <person name="Yang C."/>
            <person name="Chen J."/>
            <person name="Shan C."/>
            <person name="Zhang L."/>
            <person name="Zhou Y."/>
            <person name="Wang L."/>
            <person name="Guo W."/>
            <person name="Bai Y."/>
            <person name="Ruan J."/>
            <person name="Shangguan X."/>
            <person name="Mao Y."/>
            <person name="Jiang J."/>
            <person name="Zhu Y."/>
            <person name="Lei J."/>
            <person name="Kang H."/>
            <person name="Chen S."/>
            <person name="He X."/>
            <person name="Wang R."/>
            <person name="Wang Y."/>
            <person name="Chen J."/>
            <person name="Wang L."/>
            <person name="Yu S."/>
            <person name="Wang B."/>
            <person name="Wei J."/>
            <person name="Song S."/>
            <person name="Lu X."/>
            <person name="Gao Z."/>
            <person name="Gu W."/>
            <person name="Deng X."/>
            <person name="Ma D."/>
            <person name="Wang S."/>
            <person name="Liang W."/>
            <person name="Fang L."/>
            <person name="Cai C."/>
            <person name="Zhu X."/>
            <person name="Zhou B."/>
            <person name="Zhang Y."/>
            <person name="Chen Z."/>
            <person name="Xu S."/>
            <person name="Zhu R."/>
            <person name="Wang S."/>
            <person name="Zhang T."/>
            <person name="Zhao G."/>
        </authorList>
    </citation>
    <scope>NUCLEOTIDE SEQUENCE [LARGE SCALE GENOMIC DNA]</scope>
    <source>
        <strain evidence="4">cv. Xinhai21</strain>
        <tissue evidence="3">Leaf</tissue>
    </source>
</reference>
<dbReference type="InterPro" id="IPR000157">
    <property type="entry name" value="TIR_dom"/>
</dbReference>
<dbReference type="Gene3D" id="3.40.50.10140">
    <property type="entry name" value="Toll/interleukin-1 receptor homology (TIR) domain"/>
    <property type="match status" value="1"/>
</dbReference>
<evidence type="ECO:0000259" key="2">
    <source>
        <dbReference type="Pfam" id="PF01582"/>
    </source>
</evidence>
<dbReference type="Pfam" id="PF00560">
    <property type="entry name" value="LRR_1"/>
    <property type="match status" value="1"/>
</dbReference>
<dbReference type="InterPro" id="IPR035897">
    <property type="entry name" value="Toll_tir_struct_dom_sf"/>
</dbReference>
<dbReference type="InterPro" id="IPR001611">
    <property type="entry name" value="Leu-rich_rpt"/>
</dbReference>
<evidence type="ECO:0000313" key="4">
    <source>
        <dbReference type="Proteomes" id="UP000239757"/>
    </source>
</evidence>
<dbReference type="GO" id="GO:0007165">
    <property type="term" value="P:signal transduction"/>
    <property type="evidence" value="ECO:0007669"/>
    <property type="project" value="InterPro"/>
</dbReference>
<dbReference type="PANTHER" id="PTHR11017">
    <property type="entry name" value="LEUCINE-RICH REPEAT-CONTAINING PROTEIN"/>
    <property type="match status" value="1"/>
</dbReference>
<sequence>MATFAATWELTSTPSDVRNIGGTFKTSFEEHESKRPIEDVKRWKAAFAEIGASKGWHIEGGKSDGFETEYIKDVIEYVLKKLKSNCRSVSEELVGIDDQKKKLLVLIEQAGIHVIGLWGMSGIGKTTLADAGTDLIKGIKVDMTEVDSLQFCATAFEKMHKLRYINISFPEKMLWLKKLYANQVDSIFLPDELRFLRWDVYPFKSLSDFNPKNLVVLKLLHGNMDQLWNEDDDMNITNLREIDVSYCKNLKKIHNLSGAINLELLRCIGCESLVELWNEDDHIELINLREIYVSECNNIRKICNLSRAINLEFLDCSYCKSLVELWNEDDRMDLVHLRKIYFDGCVNLRKIPNLSRTINLEFLGCSNCKSLVELPCLNHLASLHQYSLRLNGCYSLKKFPQVPRPFCSLDLSETKIEEVSDSIRDLHKLETLWLGKSKVKKVSINILKLEFLRKLDLSGCPIEEVSLPFDPLCNLQHLKMSGSAVKNVSIKLESLRKLNLSGCPMVKFPEIPGSLIKLNLSGTQIEKVSLPFESLCNLQLLNMSGSAVKNVSIKLESLHYLDLSGCPKVELLSELPPYLEVLSVNDCTSLKMYTFADQNLIQCDSLDDVFCKNHNFLMRFRNCFNLNQDSTNNIEANAMLKIGSLAKKWVARDDWQYNPDRAQSLICCFPGNKISANKFKCQSMNSSLSLKIAPNGGSGSRFLVFAISLVADLTHSLEFQLSECIFKYMDYHVFILSSIDMVIEDKNYEEATFEFYIKNFHFDEDNDGGEKYIKVERCGVHVFYVDAKSDKDATEKRVAGNKRSFSHDGEEGDGGLKRMK</sequence>
<name>A0A2P5X5S0_GOSBA</name>
<accession>A0A2P5X5S0</accession>
<evidence type="ECO:0000256" key="1">
    <source>
        <dbReference type="SAM" id="MobiDB-lite"/>
    </source>
</evidence>
<dbReference type="InterPro" id="IPR044974">
    <property type="entry name" value="Disease_R_plants"/>
</dbReference>
<evidence type="ECO:0000313" key="3">
    <source>
        <dbReference type="EMBL" id="PPR98693.1"/>
    </source>
</evidence>
<dbReference type="AlphaFoldDB" id="A0A2P5X5S0"/>
<dbReference type="InterPro" id="IPR032675">
    <property type="entry name" value="LRR_dom_sf"/>
</dbReference>
<dbReference type="EMBL" id="KZ665614">
    <property type="protein sequence ID" value="PPR98693.1"/>
    <property type="molecule type" value="Genomic_DNA"/>
</dbReference>
<feature type="domain" description="TIR" evidence="2">
    <location>
        <begin position="10"/>
        <end position="95"/>
    </location>
</feature>
<dbReference type="Gene3D" id="3.40.50.300">
    <property type="entry name" value="P-loop containing nucleotide triphosphate hydrolases"/>
    <property type="match status" value="1"/>
</dbReference>
<protein>
    <recommendedName>
        <fullName evidence="2">TIR domain-containing protein</fullName>
    </recommendedName>
</protein>
<organism evidence="3 4">
    <name type="scientific">Gossypium barbadense</name>
    <name type="common">Sea Island cotton</name>
    <name type="synonym">Hibiscus barbadensis</name>
    <dbReference type="NCBI Taxonomy" id="3634"/>
    <lineage>
        <taxon>Eukaryota</taxon>
        <taxon>Viridiplantae</taxon>
        <taxon>Streptophyta</taxon>
        <taxon>Embryophyta</taxon>
        <taxon>Tracheophyta</taxon>
        <taxon>Spermatophyta</taxon>
        <taxon>Magnoliopsida</taxon>
        <taxon>eudicotyledons</taxon>
        <taxon>Gunneridae</taxon>
        <taxon>Pentapetalae</taxon>
        <taxon>rosids</taxon>
        <taxon>malvids</taxon>
        <taxon>Malvales</taxon>
        <taxon>Malvaceae</taxon>
        <taxon>Malvoideae</taxon>
        <taxon>Gossypium</taxon>
    </lineage>
</organism>
<proteinExistence type="predicted"/>
<dbReference type="SUPFAM" id="SSF52540">
    <property type="entry name" value="P-loop containing nucleoside triphosphate hydrolases"/>
    <property type="match status" value="1"/>
</dbReference>
<gene>
    <name evidence="3" type="ORF">GOBAR_AA21981</name>
</gene>
<feature type="region of interest" description="Disordered" evidence="1">
    <location>
        <begin position="791"/>
        <end position="820"/>
    </location>
</feature>
<dbReference type="OrthoDB" id="988765at2759"/>
<dbReference type="GO" id="GO:0006952">
    <property type="term" value="P:defense response"/>
    <property type="evidence" value="ECO:0007669"/>
    <property type="project" value="InterPro"/>
</dbReference>
<dbReference type="Gene3D" id="3.80.10.10">
    <property type="entry name" value="Ribonuclease Inhibitor"/>
    <property type="match status" value="2"/>
</dbReference>
<dbReference type="SUPFAM" id="SSF52058">
    <property type="entry name" value="L domain-like"/>
    <property type="match status" value="2"/>
</dbReference>
<dbReference type="PRINTS" id="PR00364">
    <property type="entry name" value="DISEASERSIST"/>
</dbReference>
<dbReference type="Proteomes" id="UP000239757">
    <property type="component" value="Unassembled WGS sequence"/>
</dbReference>
<dbReference type="PANTHER" id="PTHR11017:SF479">
    <property type="entry name" value="DISEASE RESISTANCE PROTEIN (TIR-NBS-LRR CLASS) FAMILY"/>
    <property type="match status" value="1"/>
</dbReference>